<keyword evidence="2" id="KW-0812">Transmembrane</keyword>
<feature type="transmembrane region" description="Helical" evidence="2">
    <location>
        <begin position="74"/>
        <end position="98"/>
    </location>
</feature>
<sequence length="203" mass="22843">MDWVKFDCTQCDAGLNCFRPHRYWKPILCLHRSVDNLTSYLREGTSPPFPATTTTTTNETICPPPSPIQSSHSILLFILTFFTFLVFIAQTVQVGALVRRMVKNRIIQRKLQKRQKRMKTLRSQAGRQSMPMVVNFGRTGDGQMFGQVGGRQPSMPPSVVPVNLGGVPPYQGMQTQQREVIYDVPADGGGHEHAEDDEDDDSF</sequence>
<dbReference type="EMBL" id="JBICBT010001358">
    <property type="protein sequence ID" value="KAL3071625.1"/>
    <property type="molecule type" value="Genomic_DNA"/>
</dbReference>
<reference evidence="3 5" key="1">
    <citation type="submission" date="2024-10" db="EMBL/GenBank/DDBJ databases">
        <authorList>
            <person name="Kim D."/>
        </authorList>
    </citation>
    <scope>NUCLEOTIDE SEQUENCE [LARGE SCALE GENOMIC DNA]</scope>
    <source>
        <strain evidence="3">BH-2024</strain>
    </source>
</reference>
<organism evidence="3 5">
    <name type="scientific">Heterodera trifolii</name>
    <dbReference type="NCBI Taxonomy" id="157864"/>
    <lineage>
        <taxon>Eukaryota</taxon>
        <taxon>Metazoa</taxon>
        <taxon>Ecdysozoa</taxon>
        <taxon>Nematoda</taxon>
        <taxon>Chromadorea</taxon>
        <taxon>Rhabditida</taxon>
        <taxon>Tylenchina</taxon>
        <taxon>Tylenchomorpha</taxon>
        <taxon>Tylenchoidea</taxon>
        <taxon>Heteroderidae</taxon>
        <taxon>Heteroderinae</taxon>
        <taxon>Heterodera</taxon>
    </lineage>
</organism>
<name>A0ABD2HQ36_9BILA</name>
<evidence type="ECO:0000313" key="3">
    <source>
        <dbReference type="EMBL" id="KAL3069944.1"/>
    </source>
</evidence>
<dbReference type="AlphaFoldDB" id="A0ABD2HQ36"/>
<dbReference type="Proteomes" id="UP001620626">
    <property type="component" value="Unassembled WGS sequence"/>
</dbReference>
<evidence type="ECO:0000313" key="5">
    <source>
        <dbReference type="Proteomes" id="UP001620626"/>
    </source>
</evidence>
<keyword evidence="2" id="KW-0472">Membrane</keyword>
<feature type="region of interest" description="Disordered" evidence="1">
    <location>
        <begin position="183"/>
        <end position="203"/>
    </location>
</feature>
<evidence type="ECO:0000256" key="2">
    <source>
        <dbReference type="SAM" id="Phobius"/>
    </source>
</evidence>
<proteinExistence type="predicted"/>
<gene>
    <name evidence="3" type="ORF">niasHT_031426</name>
    <name evidence="4" type="ORF">niasHT_031989</name>
</gene>
<dbReference type="EMBL" id="JBICBT010001388">
    <property type="protein sequence ID" value="KAL3069944.1"/>
    <property type="molecule type" value="Genomic_DNA"/>
</dbReference>
<protein>
    <submittedName>
        <fullName evidence="3">Uncharacterized protein</fullName>
    </submittedName>
</protein>
<keyword evidence="5" id="KW-1185">Reference proteome</keyword>
<keyword evidence="2" id="KW-1133">Transmembrane helix</keyword>
<evidence type="ECO:0000256" key="1">
    <source>
        <dbReference type="SAM" id="MobiDB-lite"/>
    </source>
</evidence>
<evidence type="ECO:0000313" key="4">
    <source>
        <dbReference type="EMBL" id="KAL3071625.1"/>
    </source>
</evidence>
<accession>A0ABD2HQ36</accession>
<comment type="caution">
    <text evidence="3">The sequence shown here is derived from an EMBL/GenBank/DDBJ whole genome shotgun (WGS) entry which is preliminary data.</text>
</comment>